<feature type="transmembrane region" description="Helical" evidence="1">
    <location>
        <begin position="12"/>
        <end position="31"/>
    </location>
</feature>
<keyword evidence="3" id="KW-1185">Reference proteome</keyword>
<keyword evidence="1" id="KW-1133">Transmembrane helix</keyword>
<proteinExistence type="predicted"/>
<dbReference type="EMBL" id="KQ434783">
    <property type="protein sequence ID" value="KZC04757.1"/>
    <property type="molecule type" value="Genomic_DNA"/>
</dbReference>
<dbReference type="AlphaFoldDB" id="A0A154NYQ6"/>
<protein>
    <submittedName>
        <fullName evidence="2">Uncharacterized protein</fullName>
    </submittedName>
</protein>
<reference evidence="2 3" key="1">
    <citation type="submission" date="2015-07" db="EMBL/GenBank/DDBJ databases">
        <title>The genome of Dufourea novaeangliae.</title>
        <authorList>
            <person name="Pan H."/>
            <person name="Kapheim K."/>
        </authorList>
    </citation>
    <scope>NUCLEOTIDE SEQUENCE [LARGE SCALE GENOMIC DNA]</scope>
    <source>
        <strain evidence="2">0120121106</strain>
        <tissue evidence="2">Whole body</tissue>
    </source>
</reference>
<sequence length="51" mass="6150">MDGLKLARWIRRYWPILFFPTVSVSLIYADWSHTREWKKKVAEGQKLDLLS</sequence>
<keyword evidence="1" id="KW-0472">Membrane</keyword>
<dbReference type="Proteomes" id="UP000076502">
    <property type="component" value="Unassembled WGS sequence"/>
</dbReference>
<evidence type="ECO:0000313" key="3">
    <source>
        <dbReference type="Proteomes" id="UP000076502"/>
    </source>
</evidence>
<keyword evidence="1" id="KW-0812">Transmembrane</keyword>
<evidence type="ECO:0000256" key="1">
    <source>
        <dbReference type="SAM" id="Phobius"/>
    </source>
</evidence>
<accession>A0A154NYQ6</accession>
<evidence type="ECO:0000313" key="2">
    <source>
        <dbReference type="EMBL" id="KZC04757.1"/>
    </source>
</evidence>
<gene>
    <name evidence="2" type="ORF">WN55_09556</name>
</gene>
<organism evidence="2 3">
    <name type="scientific">Dufourea novaeangliae</name>
    <name type="common">Sweat bee</name>
    <dbReference type="NCBI Taxonomy" id="178035"/>
    <lineage>
        <taxon>Eukaryota</taxon>
        <taxon>Metazoa</taxon>
        <taxon>Ecdysozoa</taxon>
        <taxon>Arthropoda</taxon>
        <taxon>Hexapoda</taxon>
        <taxon>Insecta</taxon>
        <taxon>Pterygota</taxon>
        <taxon>Neoptera</taxon>
        <taxon>Endopterygota</taxon>
        <taxon>Hymenoptera</taxon>
        <taxon>Apocrita</taxon>
        <taxon>Aculeata</taxon>
        <taxon>Apoidea</taxon>
        <taxon>Anthophila</taxon>
        <taxon>Halictidae</taxon>
        <taxon>Rophitinae</taxon>
        <taxon>Dufourea</taxon>
    </lineage>
</organism>
<name>A0A154NYQ6_DUFNO</name>